<dbReference type="InterPro" id="IPR001101">
    <property type="entry name" value="Plectin_repeat"/>
</dbReference>
<dbReference type="PANTHER" id="PTHR23169:SF23">
    <property type="entry name" value="SHORT STOP, ISOFORM H"/>
    <property type="match status" value="1"/>
</dbReference>
<organism evidence="6 7">
    <name type="scientific">Meloidogyne hapla</name>
    <name type="common">Root-knot nematode worm</name>
    <dbReference type="NCBI Taxonomy" id="6305"/>
    <lineage>
        <taxon>Eukaryota</taxon>
        <taxon>Metazoa</taxon>
        <taxon>Ecdysozoa</taxon>
        <taxon>Nematoda</taxon>
        <taxon>Chromadorea</taxon>
        <taxon>Rhabditida</taxon>
        <taxon>Tylenchina</taxon>
        <taxon>Tylenchomorpha</taxon>
        <taxon>Tylenchoidea</taxon>
        <taxon>Meloidogynidae</taxon>
        <taxon>Meloidogyninae</taxon>
        <taxon>Meloidogyne</taxon>
    </lineage>
</organism>
<dbReference type="PANTHER" id="PTHR23169">
    <property type="entry name" value="ENVOPLAKIN"/>
    <property type="match status" value="1"/>
</dbReference>
<feature type="region of interest" description="Disordered" evidence="4">
    <location>
        <begin position="1263"/>
        <end position="1309"/>
    </location>
</feature>
<protein>
    <submittedName>
        <fullName evidence="7">Calponin-homology (CH) domain-containing protein</fullName>
    </submittedName>
</protein>
<dbReference type="InterPro" id="IPR002017">
    <property type="entry name" value="Spectrin_repeat"/>
</dbReference>
<dbReference type="GO" id="GO:0005737">
    <property type="term" value="C:cytoplasm"/>
    <property type="evidence" value="ECO:0007669"/>
    <property type="project" value="TreeGrafter"/>
</dbReference>
<dbReference type="Gene3D" id="1.10.418.10">
    <property type="entry name" value="Calponin-like domain"/>
    <property type="match status" value="1"/>
</dbReference>
<dbReference type="SUPFAM" id="SSF47576">
    <property type="entry name" value="Calponin-homology domain, CH-domain"/>
    <property type="match status" value="1"/>
</dbReference>
<evidence type="ECO:0000256" key="2">
    <source>
        <dbReference type="ARBA" id="ARBA00022737"/>
    </source>
</evidence>
<feature type="compositionally biased region" description="Polar residues" evidence="4">
    <location>
        <begin position="2560"/>
        <end position="2578"/>
    </location>
</feature>
<evidence type="ECO:0000259" key="5">
    <source>
        <dbReference type="PROSITE" id="PS50021"/>
    </source>
</evidence>
<evidence type="ECO:0000256" key="4">
    <source>
        <dbReference type="SAM" id="MobiDB-lite"/>
    </source>
</evidence>
<feature type="region of interest" description="Disordered" evidence="4">
    <location>
        <begin position="3296"/>
        <end position="3315"/>
    </location>
</feature>
<dbReference type="SMART" id="SM00250">
    <property type="entry name" value="PLEC"/>
    <property type="match status" value="18"/>
</dbReference>
<dbReference type="Proteomes" id="UP000095281">
    <property type="component" value="Unplaced"/>
</dbReference>
<feature type="coiled-coil region" evidence="3">
    <location>
        <begin position="1109"/>
        <end position="1136"/>
    </location>
</feature>
<reference evidence="7" key="1">
    <citation type="submission" date="2016-11" db="UniProtKB">
        <authorList>
            <consortium name="WormBaseParasite"/>
        </authorList>
    </citation>
    <scope>IDENTIFICATION</scope>
</reference>
<dbReference type="SMART" id="SM00033">
    <property type="entry name" value="CH"/>
    <property type="match status" value="1"/>
</dbReference>
<dbReference type="Pfam" id="PF17902">
    <property type="entry name" value="SH3_10"/>
    <property type="match status" value="1"/>
</dbReference>
<feature type="domain" description="Calponin-homology (CH)" evidence="5">
    <location>
        <begin position="204"/>
        <end position="311"/>
    </location>
</feature>
<dbReference type="SMART" id="SM00150">
    <property type="entry name" value="SPEC"/>
    <property type="match status" value="5"/>
</dbReference>
<feature type="compositionally biased region" description="Low complexity" evidence="4">
    <location>
        <begin position="2511"/>
        <end position="2522"/>
    </location>
</feature>
<evidence type="ECO:0000313" key="6">
    <source>
        <dbReference type="Proteomes" id="UP000095281"/>
    </source>
</evidence>
<feature type="compositionally biased region" description="Basic and acidic residues" evidence="4">
    <location>
        <begin position="3164"/>
        <end position="3176"/>
    </location>
</feature>
<dbReference type="InterPro" id="IPR043197">
    <property type="entry name" value="Plakin"/>
</dbReference>
<dbReference type="Pfam" id="PF00307">
    <property type="entry name" value="CH"/>
    <property type="match status" value="1"/>
</dbReference>
<dbReference type="OMA" id="AEGYKFK"/>
<evidence type="ECO:0000313" key="7">
    <source>
        <dbReference type="WBParaSite" id="MhA1_Contig1210.frz3.gene3"/>
    </source>
</evidence>
<dbReference type="CDD" id="cd00176">
    <property type="entry name" value="SPEC"/>
    <property type="match status" value="2"/>
</dbReference>
<feature type="compositionally biased region" description="Basic and acidic residues" evidence="4">
    <location>
        <begin position="78"/>
        <end position="93"/>
    </location>
</feature>
<accession>A0A1I8B1Z0</accession>
<dbReference type="SUPFAM" id="SSF46966">
    <property type="entry name" value="Spectrin repeat"/>
    <property type="match status" value="3"/>
</dbReference>
<sequence length="3452" mass="389148">MYKVLQKYTRKHKHEQHGSGAGAANEHYSRSRSEGSHLNGGGRGLSPPAATNGYYSASREQHKTNGGIHHSGSQQQLRRTEEFHERSRSRGGDYRNGYSSRFGAENGSLPPGAVTERRNFYDAATGAHGFSENSSWETKEHFERKVQKGGQKAAAGTLGSRARLDQWGSGLAIERIAESSVSQRERQTPSPETSSFSSETRTTTSARDALLAWARRVISTFHPEVDVHNFSSNWRDGFAFDAILHCFRPELVNWEKVLHLSARERLQFAFDTFESEYGIAKLLDPEDVCDVETPDERSLITYVSMLHNRLINEPKVLLLGGGYDDVLSRLTRGIGITNEKLDHLLVRIDNVNVAEERGERFEILERQVREIVDDLHALKPPIDELFTDVETLRQQRHSQTADLNKQVVGLEQRRAAYLGRLEDGIMTRLGIRPKAQFVTERVTSTTTADGGSLAYKGNAFRRVEDAIQWIRDRMDFRQTVDECIARQAEVSAEDSYDYFELLKILESEYQQLRELSAGRMVDLDSLIAFIRAAQLELVWIHEREELEVTRNWSAVQQLDIPMLQNYFKQLLHEIELHEKQFNDVHNQGAALINQRHPAGEVIEVYLRTMQNQWDWLLNLSKCLEGHLRDAYNAKSFLEESDQIEQQMQQQLNHLDHSYNRTDFSLDEGERMLRELDSIREHIQQLHARLLSLTERCSQISPLWQRGERIGDECTLLDNHDLLHWCIRGMDGVEVSVPSVVFRIPPPDPRLSNLLSRFHGQFERLRKLWDRKHHLTRYNMVLSTMRTVRGWDLDTFLSIPPDQRDEIIKALNEDVNKLLSELDPNDPLARRLKDELRLTNEHFYDLLGRAQKGPEPNYANEFDAAAVELIRKFEDAFKQLSERAQIRIPNNLEQLEHQIREHKIFEDNLQALDVDVSNVKELFRQLPSPTPNQRAKHDLMISRWEEIWDLCRMYVERLKALENVLKSVDEVSDIVRRHEVTLSSFDDMPAALERLRGVHAQLVELLMVLQQQRSIVENLNKDTAQIRSHVARTRLGVQHHPDVDQLEELVTNLTVRWDNVNSQVTDRLRIAEEAQQTQMVYRSQYDEELQWLDKVEATINSLRRPEDLRPEELQGQLDQLTAEYAQLQEHTATIEAINNEGGKFIRDARSYDIKLAQYHDNIISAHGQRIKDEFRRQIPQPKNGAQIVTEELEALNRRFAQLSSVILERKNIVNVLIQNWRRKQQEEEERIRLEEEAKRRAFEAARRKALEEADRLRREREAAEAARRAAEEQNRLKRQKEALADDEARRRKLEDERRRRQEEEDRRHREDLERLRKAADEAERRRLIAKQEERDEAERRRRREKEAEEEEKRRRKAAQDEDDRRNRQKRWEGQIKAAQVHEQVPMQQVEEFQEVRRIPEVPKLAEHEDEPQMFQEETVTKTQFYEMEGILHKQTGEILTFVEAIRQGLLDLSSGGEFFDIVSGSRVSLDKAVEMGLISENITEILNGRHGIRHPETGQELTLMEAIQIGLYDPDSRQLRDIKTGELLSLFEARHICPTDVQHRLIKMGVLKLPPMELEQALKSNVLNPQTGEFRGKYVQEAVTFRDALANGYIQFPSGQPLLAITLTDCIEDGFIDSHSGEFIDKSAGEKFTLREALDRQRPLIRDNVRECVNTALNQRVTVAEAVLANALNPRTGKFTDLKSRIELSLKEAHDYGLIQKPLTLTEVVDKGHYDSNGLFLDRGNRFTLLEAINAGWLDPDVRHIVSEQDQEVISISDALERGLLTPEGRIKLDWTESAGAHSVGRELDLYDAQRQGLLIRRIRHTIFDVKGIRNTESNANLSFNEAVEAGILQLPSERVVDQQRRQNYSLSDAVREGILDSALADILSSPPCGLSDNGIEVTLIRAVAKGLVDAKKGVIIDRSQRELSVREAYSHGMFGSLRAAMRLAALFDVHPLLMTAVKKRPQTRRRIQRPGTVSGGAQLPEDQVKVTLAEAMRMGLVDARTQRFRQGKNEMSLDDALHQGLIDPHSEWIVPSRASGVGPTIEERTQETVTETGQQLAPKIFPDKELQESVQTVHRVKRTETSAVGGPGGVSVYRAVTGGKDAIEVPENGYHVLEAERKGLLDLNTGIVRPPGTDKSLNLEEAFLLGVLNPSSVSIRDSQSGRSLKVDEAFKQKLIDRNGFVEHHGRRLSLQQAIDERIAHIEPEPPALITGAKKKLIQFSSAAGAPVAFRPVGQPVVEESEYAWTFDSNRGVFIDLNTKESIPLDSAIRSGHLSPDDLRARDALTGREFTLTEAEKWGIVNIREGYYLDKTDNKRYSFTEAARQHRIYPTGGVPENAADALQTTVRIHKRSEVAMKEAVPTTTSGVSSVSGFHSPTEFSLNRYVDQRHFDSSSGLFTHPDVQKQMTLKELIIKGLLNPYNTKIVDRVKGTELRLLDAIQENIVDDIAGTVRDTQTGKVYDFTAAVRQGLVKEDLRPLAIESTSHVPVFEERRASRVSAGGGSPRLVERKLQLTPYAQEPFRRSGGDSLSPPSARRSGSAGAGSLGEIGLGSGRGTSTWSIGGGPTQPKQHRLSGTVGDSSPSYSRQEFSSTTAAPTGGAVRGPLSTLTGPNERMVDLGGGKTVKVNVIRGADGLEKGEYFDPASNMKFTIQLHGDPITTQTSTKVRSTSVIISQVQSVELEPHAQFVGIDQIKDLRNGRVMSLADAQRLGLARVDRKGRLSTREYSAFRSNIELAVNKGVMDARGEKLSLEEAIRQRLIDIRELKYIHPRNGEAIDLSSAANQGLVDVTLAETLPNGVHHPGTGEKISVKRAVDLGIIDARTGAVRHPFTGEPLSWVDLTRKVYNAITQNGVYDPRKGYAVPVTSALADGLIDARSGGIYINPITQERHSLEEASHRGLIDSQTLRALTEPCLTDYQTRRRINLIQAVEAKLIDPRAKTVQLSADKIVSLQKAIEEGAIPAEVGEHLRRVDKLTFAEAVGKGLIDVAQDRYTSPETGKQMTIADAVSQGLIDTGTVKSGDEPGERTNLARVIASDEFEERSGRIQDPQTRLYLPFSAAVSQRLVDPDSLLHDLNSSKTITLREALNLGLIDSQGRYVPKAQPGQHTLISPVPLKEAVQRGLIALIGSPMQAAQAVSEALKRRDAEGYKFRLEPLDDATLQRLSTGSGRSPIHEETIIRTRRPREPSLSERVRSSGGYSGDGDVSLRGSRVRSGDVDPLELADLQNDFISLLQQQGFDLDEKCVENPSTMRMMSIREAVESGLFDVSTGNLVNPISGRYYPVHRAISMRLVQTSPEKGQKLSDALAQVHEKHGGLPGFRRSEQQFSPGSISLGSYAGVSDPYQRRSSFGIEVDTSPTSLPPISNRLSWSSRNVDWRGDTAELRSRPELADVRHASVERGIDGSLPPGIPVPPPTAVIGQTGSDFHRDIEEFRRGEPSEGPLNIDRTRTHISPDGQTRTTTHYTHHRSEY</sequence>
<dbReference type="Gene3D" id="3.90.1290.10">
    <property type="entry name" value="Plakin repeat"/>
    <property type="match status" value="8"/>
</dbReference>
<keyword evidence="3" id="KW-0175">Coiled coil</keyword>
<dbReference type="GO" id="GO:0042060">
    <property type="term" value="P:wound healing"/>
    <property type="evidence" value="ECO:0007669"/>
    <property type="project" value="TreeGrafter"/>
</dbReference>
<dbReference type="Gene3D" id="1.20.58.1060">
    <property type="match status" value="1"/>
</dbReference>
<dbReference type="InterPro" id="IPR001715">
    <property type="entry name" value="CH_dom"/>
</dbReference>
<feature type="compositionally biased region" description="Low complexity" evidence="4">
    <location>
        <begin position="188"/>
        <end position="203"/>
    </location>
</feature>
<evidence type="ECO:0000256" key="1">
    <source>
        <dbReference type="ARBA" id="ARBA00022553"/>
    </source>
</evidence>
<keyword evidence="1" id="KW-0597">Phosphoprotein</keyword>
<dbReference type="InterPro" id="IPR018159">
    <property type="entry name" value="Spectrin/alpha-actinin"/>
</dbReference>
<dbReference type="GO" id="GO:0045104">
    <property type="term" value="P:intermediate filament cytoskeleton organization"/>
    <property type="evidence" value="ECO:0007669"/>
    <property type="project" value="InterPro"/>
</dbReference>
<dbReference type="InterPro" id="IPR036872">
    <property type="entry name" value="CH_dom_sf"/>
</dbReference>
<feature type="region of interest" description="Disordered" evidence="4">
    <location>
        <begin position="3417"/>
        <end position="3452"/>
    </location>
</feature>
<dbReference type="Pfam" id="PF00435">
    <property type="entry name" value="Spectrin"/>
    <property type="match status" value="1"/>
</dbReference>
<proteinExistence type="predicted"/>
<dbReference type="Pfam" id="PF00681">
    <property type="entry name" value="Plectin"/>
    <property type="match status" value="1"/>
</dbReference>
<feature type="compositionally biased region" description="Gly residues" evidence="4">
    <location>
        <begin position="2523"/>
        <end position="2537"/>
    </location>
</feature>
<feature type="region of interest" description="Disordered" evidence="4">
    <location>
        <begin position="1"/>
        <end position="114"/>
    </location>
</feature>
<dbReference type="GO" id="GO:0016020">
    <property type="term" value="C:membrane"/>
    <property type="evidence" value="ECO:0007669"/>
    <property type="project" value="TreeGrafter"/>
</dbReference>
<dbReference type="PROSITE" id="PS50021">
    <property type="entry name" value="CH"/>
    <property type="match status" value="1"/>
</dbReference>
<dbReference type="Gene3D" id="1.20.58.60">
    <property type="match status" value="4"/>
</dbReference>
<dbReference type="SUPFAM" id="SSF75399">
    <property type="entry name" value="Plakin repeat"/>
    <property type="match status" value="10"/>
</dbReference>
<dbReference type="Gene3D" id="2.30.30.40">
    <property type="entry name" value="SH3 Domains"/>
    <property type="match status" value="1"/>
</dbReference>
<feature type="compositionally biased region" description="Polar residues" evidence="4">
    <location>
        <begin position="3306"/>
        <end position="3315"/>
    </location>
</feature>
<feature type="region of interest" description="Disordered" evidence="4">
    <location>
        <begin position="2476"/>
        <end position="2593"/>
    </location>
</feature>
<feature type="region of interest" description="Disordered" evidence="4">
    <location>
        <begin position="178"/>
        <end position="203"/>
    </location>
</feature>
<dbReference type="WBParaSite" id="MhA1_Contig1210.frz3.gene3">
    <property type="protein sequence ID" value="MhA1_Contig1210.frz3.gene3"/>
    <property type="gene ID" value="MhA1_Contig1210.frz3.gene3"/>
</dbReference>
<dbReference type="GO" id="GO:0005882">
    <property type="term" value="C:intermediate filament"/>
    <property type="evidence" value="ECO:0007669"/>
    <property type="project" value="TreeGrafter"/>
</dbReference>
<feature type="region of interest" description="Disordered" evidence="4">
    <location>
        <begin position="3164"/>
        <end position="3189"/>
    </location>
</feature>
<dbReference type="GO" id="GO:0030056">
    <property type="term" value="C:hemidesmosome"/>
    <property type="evidence" value="ECO:0007669"/>
    <property type="project" value="TreeGrafter"/>
</dbReference>
<keyword evidence="2" id="KW-0677">Repeat</keyword>
<evidence type="ECO:0000256" key="3">
    <source>
        <dbReference type="SAM" id="Coils"/>
    </source>
</evidence>
<dbReference type="InterPro" id="IPR041615">
    <property type="entry name" value="Desmoplakin_SH3"/>
</dbReference>
<keyword evidence="6" id="KW-1185">Reference proteome</keyword>
<dbReference type="InterPro" id="IPR035915">
    <property type="entry name" value="Plakin_repeat_sf"/>
</dbReference>
<dbReference type="GO" id="GO:0005198">
    <property type="term" value="F:structural molecule activity"/>
    <property type="evidence" value="ECO:0007669"/>
    <property type="project" value="TreeGrafter"/>
</dbReference>
<name>A0A1I8B1Z0_MELHA</name>
<feature type="region of interest" description="Disordered" evidence="4">
    <location>
        <begin position="1332"/>
        <end position="1369"/>
    </location>
</feature>
<dbReference type="GO" id="GO:0031122">
    <property type="term" value="P:cytoplasmic microtubule organization"/>
    <property type="evidence" value="ECO:0007669"/>
    <property type="project" value="TreeGrafter"/>
</dbReference>